<feature type="compositionally biased region" description="Polar residues" evidence="1">
    <location>
        <begin position="73"/>
        <end position="82"/>
    </location>
</feature>
<feature type="compositionally biased region" description="Acidic residues" evidence="1">
    <location>
        <begin position="99"/>
        <end position="121"/>
    </location>
</feature>
<comment type="caution">
    <text evidence="2">The sequence shown here is derived from an EMBL/GenBank/DDBJ whole genome shotgun (WGS) entry which is preliminary data.</text>
</comment>
<keyword evidence="3" id="KW-1185">Reference proteome</keyword>
<proteinExistence type="predicted"/>
<evidence type="ECO:0000313" key="2">
    <source>
        <dbReference type="EMBL" id="OLP84289.1"/>
    </source>
</evidence>
<dbReference type="AlphaFoldDB" id="A0A1Q9CMY4"/>
<evidence type="ECO:0000256" key="1">
    <source>
        <dbReference type="SAM" id="MobiDB-lite"/>
    </source>
</evidence>
<evidence type="ECO:0000313" key="3">
    <source>
        <dbReference type="Proteomes" id="UP000186817"/>
    </source>
</evidence>
<feature type="region of interest" description="Disordered" evidence="1">
    <location>
        <begin position="71"/>
        <end position="125"/>
    </location>
</feature>
<reference evidence="2 3" key="1">
    <citation type="submission" date="2016-02" db="EMBL/GenBank/DDBJ databases">
        <title>Genome analysis of coral dinoflagellate symbionts highlights evolutionary adaptations to a symbiotic lifestyle.</title>
        <authorList>
            <person name="Aranda M."/>
            <person name="Li Y."/>
            <person name="Liew Y.J."/>
            <person name="Baumgarten S."/>
            <person name="Simakov O."/>
            <person name="Wilson M."/>
            <person name="Piel J."/>
            <person name="Ashoor H."/>
            <person name="Bougouffa S."/>
            <person name="Bajic V.B."/>
            <person name="Ryu T."/>
            <person name="Ravasi T."/>
            <person name="Bayer T."/>
            <person name="Micklem G."/>
            <person name="Kim H."/>
            <person name="Bhak J."/>
            <person name="Lajeunesse T.C."/>
            <person name="Voolstra C.R."/>
        </authorList>
    </citation>
    <scope>NUCLEOTIDE SEQUENCE [LARGE SCALE GENOMIC DNA]</scope>
    <source>
        <strain evidence="2 3">CCMP2467</strain>
    </source>
</reference>
<sequence>MLPSAISLQRSAGNEFRCFPRRWFTMVLAIKKMEATKNLRTSLAVLQDQYDSGVEMPKAFERFFYGVNRPAARSSSKTAPNTEKQRGSRNDTTCGQEVDVTEQDENSQADYDEGEQADEPNEPAYYEEHAELYEEEELPK</sequence>
<dbReference type="EMBL" id="LSRX01001053">
    <property type="protein sequence ID" value="OLP84289.1"/>
    <property type="molecule type" value="Genomic_DNA"/>
</dbReference>
<name>A0A1Q9CMY4_SYMMI</name>
<gene>
    <name evidence="2" type="ORF">AK812_SmicGene34856</name>
</gene>
<accession>A0A1Q9CMY4</accession>
<dbReference type="Proteomes" id="UP000186817">
    <property type="component" value="Unassembled WGS sequence"/>
</dbReference>
<protein>
    <submittedName>
        <fullName evidence="2">Uncharacterized protein</fullName>
    </submittedName>
</protein>
<organism evidence="2 3">
    <name type="scientific">Symbiodinium microadriaticum</name>
    <name type="common">Dinoflagellate</name>
    <name type="synonym">Zooxanthella microadriatica</name>
    <dbReference type="NCBI Taxonomy" id="2951"/>
    <lineage>
        <taxon>Eukaryota</taxon>
        <taxon>Sar</taxon>
        <taxon>Alveolata</taxon>
        <taxon>Dinophyceae</taxon>
        <taxon>Suessiales</taxon>
        <taxon>Symbiodiniaceae</taxon>
        <taxon>Symbiodinium</taxon>
    </lineage>
</organism>